<reference evidence="2 3" key="1">
    <citation type="submission" date="2019-03" db="EMBL/GenBank/DDBJ databases">
        <title>Genomic Encyclopedia of Type Strains, Phase IV (KMG-IV): sequencing the most valuable type-strain genomes for metagenomic binning, comparative biology and taxonomic classification.</title>
        <authorList>
            <person name="Goeker M."/>
        </authorList>
    </citation>
    <scope>NUCLEOTIDE SEQUENCE [LARGE SCALE GENOMIC DNA]</scope>
    <source>
        <strain evidence="2 3">DSM 44496</strain>
    </source>
</reference>
<sequence>MKIDDVFRTVKDVMAVERVYAEPIERDGTTLIGVAAVSGGAGGGGSETNGDAGSGAGFGVGAKPVGAFVIRDGNVRWQPAIDMNRLITVVGAVVLAALIVGGIRSAGGR</sequence>
<dbReference type="EMBL" id="SNXK01000008">
    <property type="protein sequence ID" value="TDP31502.1"/>
    <property type="molecule type" value="Genomic_DNA"/>
</dbReference>
<organism evidence="2 3">
    <name type="scientific">Nocardia ignorata</name>
    <dbReference type="NCBI Taxonomy" id="145285"/>
    <lineage>
        <taxon>Bacteria</taxon>
        <taxon>Bacillati</taxon>
        <taxon>Actinomycetota</taxon>
        <taxon>Actinomycetes</taxon>
        <taxon>Mycobacteriales</taxon>
        <taxon>Nocardiaceae</taxon>
        <taxon>Nocardia</taxon>
    </lineage>
</organism>
<dbReference type="AlphaFoldDB" id="A0A4V3CMU8"/>
<protein>
    <submittedName>
        <fullName evidence="2">Putative spore protein YtfJ</fullName>
    </submittedName>
</protein>
<dbReference type="Proteomes" id="UP000295087">
    <property type="component" value="Unassembled WGS sequence"/>
</dbReference>
<proteinExistence type="predicted"/>
<name>A0A4V3CMU8_NOCIG</name>
<comment type="caution">
    <text evidence="2">The sequence shown here is derived from an EMBL/GenBank/DDBJ whole genome shotgun (WGS) entry which is preliminary data.</text>
</comment>
<keyword evidence="3" id="KW-1185">Reference proteome</keyword>
<evidence type="ECO:0000313" key="3">
    <source>
        <dbReference type="Proteomes" id="UP000295087"/>
    </source>
</evidence>
<dbReference type="RefSeq" id="WP_067488135.1">
    <property type="nucleotide sequence ID" value="NZ_JBHXPO010000003.1"/>
</dbReference>
<evidence type="ECO:0000313" key="2">
    <source>
        <dbReference type="EMBL" id="TDP31502.1"/>
    </source>
</evidence>
<keyword evidence="1" id="KW-1133">Transmembrane helix</keyword>
<keyword evidence="1" id="KW-0812">Transmembrane</keyword>
<keyword evidence="1" id="KW-0472">Membrane</keyword>
<feature type="transmembrane region" description="Helical" evidence="1">
    <location>
        <begin position="86"/>
        <end position="106"/>
    </location>
</feature>
<dbReference type="InterPro" id="IPR014229">
    <property type="entry name" value="Spore_YtfJ"/>
</dbReference>
<gene>
    <name evidence="2" type="ORF">DFR75_108107</name>
</gene>
<dbReference type="Pfam" id="PF09579">
    <property type="entry name" value="Spore_YtfJ"/>
    <property type="match status" value="1"/>
</dbReference>
<evidence type="ECO:0000256" key="1">
    <source>
        <dbReference type="SAM" id="Phobius"/>
    </source>
</evidence>
<accession>A0A4V3CMU8</accession>